<protein>
    <submittedName>
        <fullName evidence="3">Uma2 family endonuclease</fullName>
    </submittedName>
</protein>
<accession>A0AAW9Q893</accession>
<proteinExistence type="predicted"/>
<keyword evidence="1" id="KW-0175">Coiled coil</keyword>
<gene>
    <name evidence="3" type="ORF">V2H45_19000</name>
</gene>
<dbReference type="GO" id="GO:0004519">
    <property type="term" value="F:endonuclease activity"/>
    <property type="evidence" value="ECO:0007669"/>
    <property type="project" value="UniProtKB-KW"/>
</dbReference>
<dbReference type="EMBL" id="JAZBJZ010000096">
    <property type="protein sequence ID" value="MEE3718836.1"/>
    <property type="molecule type" value="Genomic_DNA"/>
</dbReference>
<dbReference type="CDD" id="cd06260">
    <property type="entry name" value="DUF820-like"/>
    <property type="match status" value="1"/>
</dbReference>
<name>A0AAW9Q893_9CYAN</name>
<evidence type="ECO:0000313" key="4">
    <source>
        <dbReference type="Proteomes" id="UP001333818"/>
    </source>
</evidence>
<dbReference type="PANTHER" id="PTHR33352">
    <property type="entry name" value="SLR1095 PROTEIN"/>
    <property type="match status" value="1"/>
</dbReference>
<feature type="coiled-coil region" evidence="1">
    <location>
        <begin position="189"/>
        <end position="240"/>
    </location>
</feature>
<dbReference type="AlphaFoldDB" id="A0AAW9Q893"/>
<dbReference type="SUPFAM" id="SSF52980">
    <property type="entry name" value="Restriction endonuclease-like"/>
    <property type="match status" value="1"/>
</dbReference>
<dbReference type="InterPro" id="IPR012296">
    <property type="entry name" value="Nuclease_put_TT1808"/>
</dbReference>
<evidence type="ECO:0000256" key="1">
    <source>
        <dbReference type="SAM" id="Coils"/>
    </source>
</evidence>
<comment type="caution">
    <text evidence="3">The sequence shown here is derived from an EMBL/GenBank/DDBJ whole genome shotgun (WGS) entry which is preliminary data.</text>
</comment>
<keyword evidence="3" id="KW-0255">Endonuclease</keyword>
<reference evidence="3" key="1">
    <citation type="submission" date="2024-01" db="EMBL/GenBank/DDBJ databases">
        <title>Bank of Algae and Cyanobacteria of the Azores (BACA) strain genomes.</title>
        <authorList>
            <person name="Luz R."/>
            <person name="Cordeiro R."/>
            <person name="Fonseca A."/>
            <person name="Goncalves V."/>
        </authorList>
    </citation>
    <scope>NUCLEOTIDE SEQUENCE</scope>
    <source>
        <strain evidence="3">BACA0141</strain>
    </source>
</reference>
<evidence type="ECO:0000259" key="2">
    <source>
        <dbReference type="Pfam" id="PF05685"/>
    </source>
</evidence>
<dbReference type="PANTHER" id="PTHR33352:SF2">
    <property type="entry name" value="SLL0995 PROTEIN"/>
    <property type="match status" value="1"/>
</dbReference>
<feature type="domain" description="Putative restriction endonuclease" evidence="2">
    <location>
        <begin position="38"/>
        <end position="173"/>
    </location>
</feature>
<evidence type="ECO:0000313" key="3">
    <source>
        <dbReference type="EMBL" id="MEE3718836.1"/>
    </source>
</evidence>
<dbReference type="Gene3D" id="3.90.1570.10">
    <property type="entry name" value="tt1808, chain A"/>
    <property type="match status" value="1"/>
</dbReference>
<sequence length="249" mass="28411">MTTSFKYVVPDLEYPSSDGLPMAESDAARDYLIYGVEALSLYFQKRPDAYISGNLFIYYEQGNPKAVVAPDVFVVFGVEKKKRPSYKLWEENYKVPDFVLEITSKSTVSEDQGIKKGLYAYLGIKEYFQYDPTSDYLKPSLQGLRLVEGNYLPISSQIKEGELSIFSQVLGLELRRQQDGQMRFYDLVADRKLQSAEELVEAKKQAEQAKLEAEQARFEAEQAKLEAEQKAVKLADKLRELGIDPDRLP</sequence>
<dbReference type="Proteomes" id="UP001333818">
    <property type="component" value="Unassembled WGS sequence"/>
</dbReference>
<keyword evidence="3" id="KW-0540">Nuclease</keyword>
<dbReference type="RefSeq" id="WP_330485272.1">
    <property type="nucleotide sequence ID" value="NZ_JAZBJZ010000096.1"/>
</dbReference>
<keyword evidence="3" id="KW-0378">Hydrolase</keyword>
<dbReference type="InterPro" id="IPR008538">
    <property type="entry name" value="Uma2"/>
</dbReference>
<dbReference type="Pfam" id="PF05685">
    <property type="entry name" value="Uma2"/>
    <property type="match status" value="1"/>
</dbReference>
<dbReference type="InterPro" id="IPR011335">
    <property type="entry name" value="Restrct_endonuc-II-like"/>
</dbReference>
<organism evidence="3 4">
    <name type="scientific">Tumidithrix elongata BACA0141</name>
    <dbReference type="NCBI Taxonomy" id="2716417"/>
    <lineage>
        <taxon>Bacteria</taxon>
        <taxon>Bacillati</taxon>
        <taxon>Cyanobacteriota</taxon>
        <taxon>Cyanophyceae</taxon>
        <taxon>Pseudanabaenales</taxon>
        <taxon>Pseudanabaenaceae</taxon>
        <taxon>Tumidithrix</taxon>
        <taxon>Tumidithrix elongata</taxon>
    </lineage>
</organism>
<keyword evidence="4" id="KW-1185">Reference proteome</keyword>